<evidence type="ECO:0000256" key="2">
    <source>
        <dbReference type="SAM" id="MobiDB-lite"/>
    </source>
</evidence>
<proteinExistence type="predicted"/>
<reference evidence="3 4" key="1">
    <citation type="submission" date="2019-05" db="EMBL/GenBank/DDBJ databases">
        <title>Emergence of the Ug99 lineage of the wheat stem rust pathogen through somatic hybridization.</title>
        <authorList>
            <person name="Li F."/>
            <person name="Upadhyaya N.M."/>
            <person name="Sperschneider J."/>
            <person name="Matny O."/>
            <person name="Nguyen-Phuc H."/>
            <person name="Mago R."/>
            <person name="Raley C."/>
            <person name="Miller M.E."/>
            <person name="Silverstein K.A.T."/>
            <person name="Henningsen E."/>
            <person name="Hirsch C.D."/>
            <person name="Visser B."/>
            <person name="Pretorius Z.A."/>
            <person name="Steffenson B.J."/>
            <person name="Schwessinger B."/>
            <person name="Dodds P.N."/>
            <person name="Figueroa M."/>
        </authorList>
    </citation>
    <scope>NUCLEOTIDE SEQUENCE [LARGE SCALE GENOMIC DNA]</scope>
    <source>
        <strain evidence="3 4">Ug99</strain>
    </source>
</reference>
<feature type="region of interest" description="Disordered" evidence="2">
    <location>
        <begin position="129"/>
        <end position="154"/>
    </location>
</feature>
<protein>
    <submittedName>
        <fullName evidence="3">Uncharacterized protein</fullName>
    </submittedName>
</protein>
<name>A0A5B0RY20_PUCGR</name>
<dbReference type="Proteomes" id="UP000325313">
    <property type="component" value="Unassembled WGS sequence"/>
</dbReference>
<dbReference type="AlphaFoldDB" id="A0A5B0RY20"/>
<comment type="caution">
    <text evidence="3">The sequence shown here is derived from an EMBL/GenBank/DDBJ whole genome shotgun (WGS) entry which is preliminary data.</text>
</comment>
<accession>A0A5B0RY20</accession>
<keyword evidence="1" id="KW-0175">Coiled coil</keyword>
<organism evidence="3 4">
    <name type="scientific">Puccinia graminis f. sp. tritici</name>
    <dbReference type="NCBI Taxonomy" id="56615"/>
    <lineage>
        <taxon>Eukaryota</taxon>
        <taxon>Fungi</taxon>
        <taxon>Dikarya</taxon>
        <taxon>Basidiomycota</taxon>
        <taxon>Pucciniomycotina</taxon>
        <taxon>Pucciniomycetes</taxon>
        <taxon>Pucciniales</taxon>
        <taxon>Pucciniaceae</taxon>
        <taxon>Puccinia</taxon>
    </lineage>
</organism>
<feature type="coiled-coil region" evidence="1">
    <location>
        <begin position="56"/>
        <end position="113"/>
    </location>
</feature>
<evidence type="ECO:0000256" key="1">
    <source>
        <dbReference type="SAM" id="Coils"/>
    </source>
</evidence>
<sequence>MCLGPKVGRAGLHANCRPTPLQQIGVRGRTPNFFGVQARTPICAWRAVINPQAARVKDCQMAAKKAEDKEAELTQAAHDRSMQEGQLEIDWELAKKRNEVLDEERRVRDKDRREEKRLAHEWRAEEARRYEASQKQLAEDRKVQDDARRDQERDARLFQAAMMSMLGVQEPIPRCNQA</sequence>
<gene>
    <name evidence="3" type="ORF">PGTUg99_035088</name>
</gene>
<dbReference type="EMBL" id="VDEP01000136">
    <property type="protein sequence ID" value="KAA1129713.1"/>
    <property type="molecule type" value="Genomic_DNA"/>
</dbReference>
<evidence type="ECO:0000313" key="4">
    <source>
        <dbReference type="Proteomes" id="UP000325313"/>
    </source>
</evidence>
<evidence type="ECO:0000313" key="3">
    <source>
        <dbReference type="EMBL" id="KAA1129713.1"/>
    </source>
</evidence>